<protein>
    <submittedName>
        <fullName evidence="1">Uncharacterized protein</fullName>
    </submittedName>
</protein>
<accession>A0A6J5QFU1</accession>
<evidence type="ECO:0000313" key="1">
    <source>
        <dbReference type="EMBL" id="CAB4183580.1"/>
    </source>
</evidence>
<sequence>MKGKKTGGKVVGSKNEKTRQWEALGETIVTTHAERFNELLSRADNELFAKYYMQILEYFKPKQARTEISGQLDTTVSIKFKDAS</sequence>
<organism evidence="1">
    <name type="scientific">uncultured Caudovirales phage</name>
    <dbReference type="NCBI Taxonomy" id="2100421"/>
    <lineage>
        <taxon>Viruses</taxon>
        <taxon>Duplodnaviria</taxon>
        <taxon>Heunggongvirae</taxon>
        <taxon>Uroviricota</taxon>
        <taxon>Caudoviricetes</taxon>
        <taxon>Peduoviridae</taxon>
        <taxon>Maltschvirus</taxon>
        <taxon>Maltschvirus maltsch</taxon>
    </lineage>
</organism>
<dbReference type="EMBL" id="LR797049">
    <property type="protein sequence ID" value="CAB4183580.1"/>
    <property type="molecule type" value="Genomic_DNA"/>
</dbReference>
<name>A0A6J5QFU1_9CAUD</name>
<gene>
    <name evidence="1" type="ORF">UFOVP1106_12</name>
</gene>
<reference evidence="1" key="1">
    <citation type="submission" date="2020-05" db="EMBL/GenBank/DDBJ databases">
        <authorList>
            <person name="Chiriac C."/>
            <person name="Salcher M."/>
            <person name="Ghai R."/>
            <person name="Kavagutti S V."/>
        </authorList>
    </citation>
    <scope>NUCLEOTIDE SEQUENCE</scope>
</reference>
<proteinExistence type="predicted"/>